<sequence length="115" mass="12931">MKKFYAIYKTPVSVIEGWMNTPEAERKEMQTKMEGDWQAWQKEHASMIEESAGLGKTQVVTSSGITHAKNDLMMYTIVNADSADEAAKIFIGHPHLQIPQSSIEIMEANKMPGMK</sequence>
<gene>
    <name evidence="1" type="ORF">A3B18_03085</name>
</gene>
<protein>
    <recommendedName>
        <fullName evidence="3">YCII-related domain-containing protein</fullName>
    </recommendedName>
</protein>
<name>A0A1F5X342_9BACT</name>
<proteinExistence type="predicted"/>
<evidence type="ECO:0000313" key="1">
    <source>
        <dbReference type="EMBL" id="OGF82300.1"/>
    </source>
</evidence>
<dbReference type="AlphaFoldDB" id="A0A1F5X342"/>
<dbReference type="EMBL" id="MFIE01000023">
    <property type="protein sequence ID" value="OGF82300.1"/>
    <property type="molecule type" value="Genomic_DNA"/>
</dbReference>
<evidence type="ECO:0008006" key="3">
    <source>
        <dbReference type="Google" id="ProtNLM"/>
    </source>
</evidence>
<reference evidence="1 2" key="1">
    <citation type="journal article" date="2016" name="Nat. Commun.">
        <title>Thousands of microbial genomes shed light on interconnected biogeochemical processes in an aquifer system.</title>
        <authorList>
            <person name="Anantharaman K."/>
            <person name="Brown C.T."/>
            <person name="Hug L.A."/>
            <person name="Sharon I."/>
            <person name="Castelle C.J."/>
            <person name="Probst A.J."/>
            <person name="Thomas B.C."/>
            <person name="Singh A."/>
            <person name="Wilkins M.J."/>
            <person name="Karaoz U."/>
            <person name="Brodie E.L."/>
            <person name="Williams K.H."/>
            <person name="Hubbard S.S."/>
            <person name="Banfield J.F."/>
        </authorList>
    </citation>
    <scope>NUCLEOTIDE SEQUENCE [LARGE SCALE GENOMIC DNA]</scope>
</reference>
<dbReference type="Proteomes" id="UP000178684">
    <property type="component" value="Unassembled WGS sequence"/>
</dbReference>
<accession>A0A1F5X342</accession>
<evidence type="ECO:0000313" key="2">
    <source>
        <dbReference type="Proteomes" id="UP000178684"/>
    </source>
</evidence>
<organism evidence="1 2">
    <name type="scientific">Candidatus Giovannonibacteria bacterium RIFCSPLOWO2_01_FULL_46_13</name>
    <dbReference type="NCBI Taxonomy" id="1798352"/>
    <lineage>
        <taxon>Bacteria</taxon>
        <taxon>Candidatus Giovannoniibacteriota</taxon>
    </lineage>
</organism>
<comment type="caution">
    <text evidence="1">The sequence shown here is derived from an EMBL/GenBank/DDBJ whole genome shotgun (WGS) entry which is preliminary data.</text>
</comment>